<organism evidence="2 3">
    <name type="scientific">Strigamia maritima</name>
    <name type="common">European centipede</name>
    <name type="synonym">Geophilus maritimus</name>
    <dbReference type="NCBI Taxonomy" id="126957"/>
    <lineage>
        <taxon>Eukaryota</taxon>
        <taxon>Metazoa</taxon>
        <taxon>Ecdysozoa</taxon>
        <taxon>Arthropoda</taxon>
        <taxon>Myriapoda</taxon>
        <taxon>Chilopoda</taxon>
        <taxon>Pleurostigmophora</taxon>
        <taxon>Geophilomorpha</taxon>
        <taxon>Linotaeniidae</taxon>
        <taxon>Strigamia</taxon>
    </lineage>
</organism>
<evidence type="ECO:0000313" key="2">
    <source>
        <dbReference type="EnsemblMetazoa" id="SMAR001983-PA"/>
    </source>
</evidence>
<dbReference type="AlphaFoldDB" id="T1ILZ1"/>
<dbReference type="EMBL" id="JH430925">
    <property type="status" value="NOT_ANNOTATED_CDS"/>
    <property type="molecule type" value="Genomic_DNA"/>
</dbReference>
<keyword evidence="3" id="KW-1185">Reference proteome</keyword>
<dbReference type="PhylomeDB" id="T1ILZ1"/>
<reference evidence="2" key="2">
    <citation type="submission" date="2015-02" db="UniProtKB">
        <authorList>
            <consortium name="EnsemblMetazoa"/>
        </authorList>
    </citation>
    <scope>IDENTIFICATION</scope>
</reference>
<proteinExistence type="predicted"/>
<feature type="chain" id="PRO_5004589883" evidence="1">
    <location>
        <begin position="17"/>
        <end position="142"/>
    </location>
</feature>
<dbReference type="Proteomes" id="UP000014500">
    <property type="component" value="Unassembled WGS sequence"/>
</dbReference>
<sequence>MNSCLVLLLFVCAAVAKDLEKCFDAQEYQQAQLHQSAKMLDQIKAICQKENPEADGEGIEKCYHTKFFAALKQCKDENRKEKSVSKALTCIFTKMGTVSETEFDTNFEKYKSILLDMKSEYTSKLVSLIFLQYNSRRVRKVI</sequence>
<protein>
    <submittedName>
        <fullName evidence="2">Uncharacterized protein</fullName>
    </submittedName>
</protein>
<keyword evidence="1" id="KW-0732">Signal</keyword>
<feature type="signal peptide" evidence="1">
    <location>
        <begin position="1"/>
        <end position="16"/>
    </location>
</feature>
<evidence type="ECO:0000256" key="1">
    <source>
        <dbReference type="SAM" id="SignalP"/>
    </source>
</evidence>
<accession>T1ILZ1</accession>
<dbReference type="HOGENOM" id="CLU_1818226_0_0_1"/>
<name>T1ILZ1_STRMM</name>
<reference evidence="3" key="1">
    <citation type="submission" date="2011-05" db="EMBL/GenBank/DDBJ databases">
        <authorList>
            <person name="Richards S.R."/>
            <person name="Qu J."/>
            <person name="Jiang H."/>
            <person name="Jhangiani S.N."/>
            <person name="Agravi P."/>
            <person name="Goodspeed R."/>
            <person name="Gross S."/>
            <person name="Mandapat C."/>
            <person name="Jackson L."/>
            <person name="Mathew T."/>
            <person name="Pu L."/>
            <person name="Thornton R."/>
            <person name="Saada N."/>
            <person name="Wilczek-Boney K.B."/>
            <person name="Lee S."/>
            <person name="Kovar C."/>
            <person name="Wu Y."/>
            <person name="Scherer S.E."/>
            <person name="Worley K.C."/>
            <person name="Muzny D.M."/>
            <person name="Gibbs R."/>
        </authorList>
    </citation>
    <scope>NUCLEOTIDE SEQUENCE</scope>
    <source>
        <strain evidence="3">Brora</strain>
    </source>
</reference>
<dbReference type="EnsemblMetazoa" id="SMAR001983-RA">
    <property type="protein sequence ID" value="SMAR001983-PA"/>
    <property type="gene ID" value="SMAR001983"/>
</dbReference>
<evidence type="ECO:0000313" key="3">
    <source>
        <dbReference type="Proteomes" id="UP000014500"/>
    </source>
</evidence>